<dbReference type="PIRSF" id="PIRSF005673">
    <property type="entry name" value="Importin_alpha"/>
    <property type="match status" value="1"/>
</dbReference>
<feature type="repeat" description="ARM" evidence="6">
    <location>
        <begin position="161"/>
        <end position="203"/>
    </location>
</feature>
<dbReference type="Pfam" id="PF01749">
    <property type="entry name" value="IBB"/>
    <property type="match status" value="1"/>
</dbReference>
<evidence type="ECO:0000313" key="9">
    <source>
        <dbReference type="Proteomes" id="UP001367676"/>
    </source>
</evidence>
<dbReference type="InterPro" id="IPR036975">
    <property type="entry name" value="Importin-a_IBB_sf"/>
</dbReference>
<dbReference type="GO" id="GO:0005737">
    <property type="term" value="C:cytoplasm"/>
    <property type="evidence" value="ECO:0007669"/>
    <property type="project" value="InterPro"/>
</dbReference>
<dbReference type="FunFam" id="1.25.10.10:FF:000009">
    <property type="entry name" value="Importin subunit alpha"/>
    <property type="match status" value="1"/>
</dbReference>
<dbReference type="PANTHER" id="PTHR23316">
    <property type="entry name" value="IMPORTIN ALPHA"/>
    <property type="match status" value="1"/>
</dbReference>
<evidence type="ECO:0000313" key="8">
    <source>
        <dbReference type="EMBL" id="KAK7573841.1"/>
    </source>
</evidence>
<dbReference type="Pfam" id="PF00514">
    <property type="entry name" value="Arm"/>
    <property type="match status" value="5"/>
</dbReference>
<gene>
    <name evidence="8" type="ORF">V9T40_011032</name>
</gene>
<dbReference type="GO" id="GO:0006607">
    <property type="term" value="P:NLS-bearing protein import into nucleus"/>
    <property type="evidence" value="ECO:0007669"/>
    <property type="project" value="UniProtKB-ARBA"/>
</dbReference>
<organism evidence="8 9">
    <name type="scientific">Parthenolecanium corni</name>
    <dbReference type="NCBI Taxonomy" id="536013"/>
    <lineage>
        <taxon>Eukaryota</taxon>
        <taxon>Metazoa</taxon>
        <taxon>Ecdysozoa</taxon>
        <taxon>Arthropoda</taxon>
        <taxon>Hexapoda</taxon>
        <taxon>Insecta</taxon>
        <taxon>Pterygota</taxon>
        <taxon>Neoptera</taxon>
        <taxon>Paraneoptera</taxon>
        <taxon>Hemiptera</taxon>
        <taxon>Sternorrhyncha</taxon>
        <taxon>Coccoidea</taxon>
        <taxon>Coccidae</taxon>
        <taxon>Parthenolecanium</taxon>
    </lineage>
</organism>
<name>A0AAN9TJ82_9HEMI</name>
<proteinExistence type="inferred from homology"/>
<keyword evidence="4 5" id="KW-0653">Protein transport</keyword>
<dbReference type="SUPFAM" id="SSF48371">
    <property type="entry name" value="ARM repeat"/>
    <property type="match status" value="1"/>
</dbReference>
<comment type="similarity">
    <text evidence="1 5">Belongs to the importin alpha family.</text>
</comment>
<dbReference type="Gene3D" id="1.20.5.690">
    <property type="entry name" value="Importin-alpha, importin-beta-binding domain"/>
    <property type="match status" value="1"/>
</dbReference>
<dbReference type="InterPro" id="IPR016024">
    <property type="entry name" value="ARM-type_fold"/>
</dbReference>
<feature type="repeat" description="ARM" evidence="6">
    <location>
        <begin position="332"/>
        <end position="366"/>
    </location>
</feature>
<dbReference type="InterPro" id="IPR011989">
    <property type="entry name" value="ARM-like"/>
</dbReference>
<dbReference type="Gene3D" id="1.25.10.10">
    <property type="entry name" value="Leucine-rich Repeat Variant"/>
    <property type="match status" value="1"/>
</dbReference>
<keyword evidence="2 5" id="KW-0813">Transport</keyword>
<evidence type="ECO:0000259" key="7">
    <source>
        <dbReference type="PROSITE" id="PS51214"/>
    </source>
</evidence>
<dbReference type="PROSITE" id="PS50176">
    <property type="entry name" value="ARM_REPEAT"/>
    <property type="match status" value="3"/>
</dbReference>
<accession>A0AAN9TJ82</accession>
<evidence type="ECO:0000256" key="5">
    <source>
        <dbReference type="PIRNR" id="PIRNR005673"/>
    </source>
</evidence>
<dbReference type="InterPro" id="IPR000225">
    <property type="entry name" value="Armadillo"/>
</dbReference>
<dbReference type="InterPro" id="IPR024931">
    <property type="entry name" value="Importin_alpha"/>
</dbReference>
<evidence type="ECO:0000256" key="2">
    <source>
        <dbReference type="ARBA" id="ARBA00022448"/>
    </source>
</evidence>
<evidence type="ECO:0000256" key="6">
    <source>
        <dbReference type="PROSITE-ProRule" id="PRU00259"/>
    </source>
</evidence>
<keyword evidence="9" id="KW-1185">Reference proteome</keyword>
<feature type="domain" description="IBB" evidence="7">
    <location>
        <begin position="1"/>
        <end position="57"/>
    </location>
</feature>
<sequence length="527" mass="58764">MSQQEDLLRRLNNFKHKGKTSEEMRRRRNEVSVELRKARKDDQLLKKRNITFNPNLSNDELSNNDEENDQLLIDPRSIFLALQTQDKSKILNAVQSVRKILSRHQNPPIEMMIEAGLVPVFVNLLDAKSEEDSYIQFEAAWALTNIAAGTSQQTKTVIEAGAVPKFAALLNSPFPHIVEQAVWAIGNIAGDGPEARDLVLSHGVMNYLLRLIEPEPSCPVSYLRNIVWTISNLCRNKKPPPDFHLVLPCIPYLSRLLYYEDNDVLADACWAFSYLTDGTNEKIQVVVDQNIIPRLVELLGCHAPSIVTPALRVIGNIVTGNDEQTDAVIKADAIPKLQLLLHSSKSNLVKEAAWTISNITAGTAEQIQKVIDAHILKDIIDVLRRGDFKAQREAVWAVTNFTSGCSVMQLFVFLNEGLIPAFCGVLSNNDFKTISVVLDGILNILQLSEKVGEHINVSLAIEECGGLDKIEELQNHPNDQIYSKAFKIVETYFSEADGEEGVLPESTTNGDTITFTAPDNVQNPFTF</sequence>
<dbReference type="SMART" id="SM00185">
    <property type="entry name" value="ARM"/>
    <property type="match status" value="8"/>
</dbReference>
<dbReference type="Proteomes" id="UP001367676">
    <property type="component" value="Unassembled WGS sequence"/>
</dbReference>
<dbReference type="InterPro" id="IPR032413">
    <property type="entry name" value="Arm_3"/>
</dbReference>
<comment type="caution">
    <text evidence="8">The sequence shown here is derived from an EMBL/GenBank/DDBJ whole genome shotgun (WGS) entry which is preliminary data.</text>
</comment>
<dbReference type="AlphaFoldDB" id="A0AAN9TJ82"/>
<reference evidence="8 9" key="1">
    <citation type="submission" date="2024-03" db="EMBL/GenBank/DDBJ databases">
        <title>Adaptation during the transition from Ophiocordyceps entomopathogen to insect associate is accompanied by gene loss and intensified selection.</title>
        <authorList>
            <person name="Ward C.M."/>
            <person name="Onetto C.A."/>
            <person name="Borneman A.R."/>
        </authorList>
    </citation>
    <scope>NUCLEOTIDE SEQUENCE [LARGE SCALE GENOMIC DNA]</scope>
    <source>
        <strain evidence="8">AWRI1</strain>
        <tissue evidence="8">Single Adult Female</tissue>
    </source>
</reference>
<protein>
    <recommendedName>
        <fullName evidence="5">Importin subunit alpha</fullName>
    </recommendedName>
</protein>
<dbReference type="InterPro" id="IPR002652">
    <property type="entry name" value="Importin-a_IBB"/>
</dbReference>
<dbReference type="GO" id="GO:0005634">
    <property type="term" value="C:nucleus"/>
    <property type="evidence" value="ECO:0007669"/>
    <property type="project" value="UniProtKB-ARBA"/>
</dbReference>
<evidence type="ECO:0000256" key="4">
    <source>
        <dbReference type="ARBA" id="ARBA00022927"/>
    </source>
</evidence>
<feature type="repeat" description="ARM" evidence="6">
    <location>
        <begin position="116"/>
        <end position="161"/>
    </location>
</feature>
<evidence type="ECO:0000256" key="1">
    <source>
        <dbReference type="ARBA" id="ARBA00010394"/>
    </source>
</evidence>
<dbReference type="GO" id="GO:0061608">
    <property type="term" value="F:nuclear import signal receptor activity"/>
    <property type="evidence" value="ECO:0007669"/>
    <property type="project" value="InterPro"/>
</dbReference>
<dbReference type="Pfam" id="PF16186">
    <property type="entry name" value="Arm_3"/>
    <property type="match status" value="1"/>
</dbReference>
<evidence type="ECO:0000256" key="3">
    <source>
        <dbReference type="ARBA" id="ARBA00022737"/>
    </source>
</evidence>
<dbReference type="PROSITE" id="PS51214">
    <property type="entry name" value="IBB"/>
    <property type="match status" value="1"/>
</dbReference>
<dbReference type="EMBL" id="JBBCAQ010000037">
    <property type="protein sequence ID" value="KAK7573841.1"/>
    <property type="molecule type" value="Genomic_DNA"/>
</dbReference>
<keyword evidence="3" id="KW-0677">Repeat</keyword>